<dbReference type="PROSITE" id="PS50157">
    <property type="entry name" value="ZINC_FINGER_C2H2_2"/>
    <property type="match status" value="1"/>
</dbReference>
<comment type="caution">
    <text evidence="4">The sequence shown here is derived from an EMBL/GenBank/DDBJ whole genome shotgun (WGS) entry which is preliminary data.</text>
</comment>
<dbReference type="PROSITE" id="PS00028">
    <property type="entry name" value="ZINC_FINGER_C2H2_1"/>
    <property type="match status" value="1"/>
</dbReference>
<keyword evidence="1" id="KW-0479">Metal-binding</keyword>
<evidence type="ECO:0000259" key="3">
    <source>
        <dbReference type="PROSITE" id="PS50157"/>
    </source>
</evidence>
<evidence type="ECO:0000313" key="5">
    <source>
        <dbReference type="Proteomes" id="UP000245119"/>
    </source>
</evidence>
<reference evidence="4 5" key="1">
    <citation type="submission" date="2018-04" db="EMBL/GenBank/DDBJ databases">
        <title>The genome of golden apple snail Pomacea canaliculata provides insight into stress tolerance and invasive adaptation.</title>
        <authorList>
            <person name="Liu C."/>
            <person name="Liu B."/>
            <person name="Ren Y."/>
            <person name="Zhang Y."/>
            <person name="Wang H."/>
            <person name="Li S."/>
            <person name="Jiang F."/>
            <person name="Yin L."/>
            <person name="Zhang G."/>
            <person name="Qian W."/>
            <person name="Fan W."/>
        </authorList>
    </citation>
    <scope>NUCLEOTIDE SEQUENCE [LARGE SCALE GENOMIC DNA]</scope>
    <source>
        <strain evidence="4">SZHN2017</strain>
        <tissue evidence="4">Muscle</tissue>
    </source>
</reference>
<accession>A0A2T7PBX2</accession>
<protein>
    <recommendedName>
        <fullName evidence="3">C2H2-type domain-containing protein</fullName>
    </recommendedName>
</protein>
<proteinExistence type="predicted"/>
<name>A0A2T7PBX2_POMCA</name>
<organism evidence="4 5">
    <name type="scientific">Pomacea canaliculata</name>
    <name type="common">Golden apple snail</name>
    <dbReference type="NCBI Taxonomy" id="400727"/>
    <lineage>
        <taxon>Eukaryota</taxon>
        <taxon>Metazoa</taxon>
        <taxon>Spiralia</taxon>
        <taxon>Lophotrochozoa</taxon>
        <taxon>Mollusca</taxon>
        <taxon>Gastropoda</taxon>
        <taxon>Caenogastropoda</taxon>
        <taxon>Architaenioglossa</taxon>
        <taxon>Ampullarioidea</taxon>
        <taxon>Ampullariidae</taxon>
        <taxon>Pomacea</taxon>
    </lineage>
</organism>
<feature type="compositionally biased region" description="Polar residues" evidence="2">
    <location>
        <begin position="219"/>
        <end position="231"/>
    </location>
</feature>
<evidence type="ECO:0000313" key="4">
    <source>
        <dbReference type="EMBL" id="PVD30917.1"/>
    </source>
</evidence>
<gene>
    <name evidence="4" type="ORF">C0Q70_10192</name>
</gene>
<evidence type="ECO:0000256" key="1">
    <source>
        <dbReference type="PROSITE-ProRule" id="PRU00042"/>
    </source>
</evidence>
<keyword evidence="1" id="KW-0862">Zinc</keyword>
<feature type="compositionally biased region" description="Polar residues" evidence="2">
    <location>
        <begin position="52"/>
        <end position="66"/>
    </location>
</feature>
<feature type="region of interest" description="Disordered" evidence="2">
    <location>
        <begin position="26"/>
        <end position="88"/>
    </location>
</feature>
<dbReference type="InterPro" id="IPR013087">
    <property type="entry name" value="Znf_C2H2_type"/>
</dbReference>
<keyword evidence="1" id="KW-0863">Zinc-finger</keyword>
<evidence type="ECO:0000256" key="2">
    <source>
        <dbReference type="SAM" id="MobiDB-lite"/>
    </source>
</evidence>
<dbReference type="STRING" id="400727.A0A2T7PBX2"/>
<feature type="region of interest" description="Disordered" evidence="2">
    <location>
        <begin position="219"/>
        <end position="275"/>
    </location>
</feature>
<sequence>MDVSEYQSIDNPKANLLGSDKCSSLKVATPNKSSEPDLQGSDDWLTLPGSDKATTLQTAIQPNESVANLPLSDHSKSMQEDLQNKEHGVNMQRADKKLTLLECSLLIQAADAGDNGSEGNMPIPDKSKPLEAATQNNEAGANKQCSDKQLTLPESSECQSVQAVDVHDKGPEGNMPVPDKSKLMQSALQNIEQEVTMERCDNLILTGSDKCKSLQAAAQHNGSETILSPSEKSTKAVRRKKQSKKEQRSGKSKSSQINKESVTLTAAPKSSGLGDDSRDVWSKLGAIKCPHCGLVTSDIAVLNAHPCHRRSQQALKKRASPVSHSVSTDSSSFLLSKPYFLWKSCNPKAQYSGKRKLQPLRIAAPGDSFAETVMPLASISISEQHADVAPITHSHRSEQQTNIAPFTPNIAPFRYFHLTEQQANVAPIAHSHLTEQQANIAPITHSHLTEQQANAAPIAHSHLTEQQANAAPIAHSHLTEQQTNVAPIAHSHLTEQQTNVAPIAHSHLTEQQTNVAPIAHSHLTEQQTNVAPIAHSHLTEQQANIAPIAHSHLTEQQANAAPIARSHLTEQQANAAPIAHSHLSEENDVQQSWVISYDSSSDKYTCQSCNYSQTGNLFLEHVLCHAVEIPYSCMHCSCKFKTREDIRKHCNHEHSGLPARSSLNGVRIARNIMVKVKTSGKEIFPLKYSDAEKISLLPSKLPAEITCSDSIERCEDSLAADLPTSSITSESTSFSVSAVSSVSSGATTDSQNTLSIPLNVLVSEPMPDYTSNDSCNDQVDVIKTTVNPSLTSSPTAEDLNVLSGSAGQVKDLSISEDQHQQSQVCEHSQENGTSVNACFITGIDMQKKCDISEKCDNKRPEAEMPELQIFSCEGNYVEHFAAGKQTSMCQTSESSTDNRQSSKISAKDKCDKTTFQANSATNSTDEVENDFDTVSPLTRPSICMQNNLRYILPGCEGVAREAPVHAPLSMPNQHLPVLPSMRPTLASLQPSDKSVITSQKNNQNCFLNMVPHRTEVFSHGFLQTASLVPVSQSVAPPQSQYLVNPNLSATNNMRQLPLIIRKISPHPTNISLLTTEATRPSSSNQQYFLNANQSQRQPVNCTVNSNGGTMSTQPFALNSLQKNPSPAFHSSWMFDLRRLLASKEIPQASRESRGFFVAPSSTQSTEYAAAGGSLPGSTLYAQHATLPVMRQQAMTTSQNGTHTSNPSPFNLPHFVPSVVQGSTSLSSTSTTFSTTEFPVAGLHVPTVSGSASFSSSNSVLASISSASCNLAPYNTLPVIGPQTMTESSTATTPSLSISVTGGVAEVSTVSSVSTPSAIASTAVSSAEFTRTEAHMTNTLPSFSSLSFIKKEHLEPEDSVEACPSIALNTVDTARMPNITFNT</sequence>
<dbReference type="Proteomes" id="UP000245119">
    <property type="component" value="Linkage Group LG5"/>
</dbReference>
<feature type="compositionally biased region" description="Polar residues" evidence="2">
    <location>
        <begin position="133"/>
        <end position="162"/>
    </location>
</feature>
<dbReference type="Gene3D" id="3.30.160.60">
    <property type="entry name" value="Classic Zinc Finger"/>
    <property type="match status" value="1"/>
</dbReference>
<feature type="domain" description="C2H2-type" evidence="3">
    <location>
        <begin position="631"/>
        <end position="659"/>
    </location>
</feature>
<dbReference type="SMART" id="SM00355">
    <property type="entry name" value="ZnF_C2H2"/>
    <property type="match status" value="3"/>
</dbReference>
<dbReference type="EMBL" id="PZQS01000005">
    <property type="protein sequence ID" value="PVD30917.1"/>
    <property type="molecule type" value="Genomic_DNA"/>
</dbReference>
<feature type="compositionally biased region" description="Basic and acidic residues" evidence="2">
    <location>
        <begin position="73"/>
        <end position="88"/>
    </location>
</feature>
<keyword evidence="5" id="KW-1185">Reference proteome</keyword>
<feature type="region of interest" description="Disordered" evidence="2">
    <location>
        <begin position="112"/>
        <end position="180"/>
    </location>
</feature>
<dbReference type="GO" id="GO:0008270">
    <property type="term" value="F:zinc ion binding"/>
    <property type="evidence" value="ECO:0007669"/>
    <property type="project" value="UniProtKB-KW"/>
</dbReference>